<comment type="caution">
    <text evidence="22">The sequence shown here is derived from an EMBL/GenBank/DDBJ whole genome shotgun (WGS) entry which is preliminary data.</text>
</comment>
<evidence type="ECO:0000256" key="8">
    <source>
        <dbReference type="ARBA" id="ARBA00022692"/>
    </source>
</evidence>
<evidence type="ECO:0000256" key="12">
    <source>
        <dbReference type="ARBA" id="ARBA00023012"/>
    </source>
</evidence>
<evidence type="ECO:0000256" key="16">
    <source>
        <dbReference type="SAM" id="Phobius"/>
    </source>
</evidence>
<dbReference type="AlphaFoldDB" id="A0A3L7JDM4"/>
<dbReference type="SMART" id="SM00448">
    <property type="entry name" value="REC"/>
    <property type="match status" value="1"/>
</dbReference>
<dbReference type="InterPro" id="IPR036641">
    <property type="entry name" value="HPT_dom_sf"/>
</dbReference>
<dbReference type="SUPFAM" id="SSF47384">
    <property type="entry name" value="Homodimeric domain of signal transducing histidine kinase"/>
    <property type="match status" value="1"/>
</dbReference>
<name>A0A3L7JDM4_9HYPH</name>
<dbReference type="Pfam" id="PF00512">
    <property type="entry name" value="HisKA"/>
    <property type="match status" value="1"/>
</dbReference>
<keyword evidence="12" id="KW-0902">Two-component regulatory system</keyword>
<dbReference type="SUPFAM" id="SSF52172">
    <property type="entry name" value="CheY-like"/>
    <property type="match status" value="1"/>
</dbReference>
<dbReference type="SUPFAM" id="SSF55874">
    <property type="entry name" value="ATPase domain of HSP90 chaperone/DNA topoisomerase II/histidine kinase"/>
    <property type="match status" value="1"/>
</dbReference>
<dbReference type="SMART" id="SM00388">
    <property type="entry name" value="HisKA"/>
    <property type="match status" value="1"/>
</dbReference>
<evidence type="ECO:0000256" key="11">
    <source>
        <dbReference type="ARBA" id="ARBA00022989"/>
    </source>
</evidence>
<feature type="domain" description="HPt" evidence="21">
    <location>
        <begin position="759"/>
        <end position="849"/>
    </location>
</feature>
<dbReference type="PROSITE" id="PS50113">
    <property type="entry name" value="PAC"/>
    <property type="match status" value="1"/>
</dbReference>
<evidence type="ECO:0000259" key="18">
    <source>
        <dbReference type="PROSITE" id="PS50110"/>
    </source>
</evidence>
<dbReference type="Pfam" id="PF13426">
    <property type="entry name" value="PAS_9"/>
    <property type="match status" value="1"/>
</dbReference>
<evidence type="ECO:0000256" key="7">
    <source>
        <dbReference type="ARBA" id="ARBA00022679"/>
    </source>
</evidence>
<dbReference type="InterPro" id="IPR000014">
    <property type="entry name" value="PAS"/>
</dbReference>
<keyword evidence="10" id="KW-0067">ATP-binding</keyword>
<evidence type="ECO:0000256" key="3">
    <source>
        <dbReference type="ARBA" id="ARBA00012438"/>
    </source>
</evidence>
<evidence type="ECO:0000256" key="13">
    <source>
        <dbReference type="ARBA" id="ARBA00023136"/>
    </source>
</evidence>
<dbReference type="SMART" id="SM00387">
    <property type="entry name" value="HATPase_c"/>
    <property type="match status" value="1"/>
</dbReference>
<feature type="domain" description="Response regulatory" evidence="18">
    <location>
        <begin position="611"/>
        <end position="728"/>
    </location>
</feature>
<dbReference type="Gene3D" id="3.40.50.2300">
    <property type="match status" value="1"/>
</dbReference>
<dbReference type="CDD" id="cd00130">
    <property type="entry name" value="PAS"/>
    <property type="match status" value="1"/>
</dbReference>
<dbReference type="PROSITE" id="PS50894">
    <property type="entry name" value="HPT"/>
    <property type="match status" value="1"/>
</dbReference>
<sequence>MIGLERWRPFHFIPLVILLLGALFTTLGVQMYREVSILRSAPQDNVQWTLAQIEIELLKFLNALRAAELAAEPEPQLLDEVRTRFDIFYSRIATIEGSRAFDGLTALDEFQGGLSSARDALNESVGLIDGDDAALSAALPQLETRFESLQPAVRNLSLNGVREFASLSDERRRNFSLLVFQTAGVGLVLIIALILALAVLFWQRKVAERRSEQIRESRSRYANTVDVSLDAIIVANGEGKILDFNTAAEKTFGYSKARAIGSEMAELIVPVALRQAHREGMRRYLRTGQSKLVGGDRIELEALHSDGSIFPVELSIGVAAGQGGQPLFISYVRDISGRKKIEAELTNARDRALEADKAKSQFLAVMSHEMRTPLNAVLATLDLLRHSQLDERQGKFVKTAITSGEILQHHIDDVLDLTRIEAGAIDLRPRAFDIAELVDEVQNSMQLAAAPKGNRIFTDVSIDDTVVCLDRNRLRQILLNLVGNANKFTEKGEICVTVSEQPDPDGRPRLVIEVKDTGIGIAQKDLHRIFDDFVTLDPSFKRTAEGYGLGLAICRRIAAAMGGKITVRSEEHVGSSFTVSVPQAEGFAAALQDDDVSSEREGALPAGASLHILLVEDNETNRFVARAMLEEENCTVEEAVDGQDGVEKAAEERFDLILMDISMPRLDGIEASRAIRHGSGPSRDVPIVCLTAHAMTETQDAMEGAGVTDWLIKPLRRKNLRRILSTALEGETSPGQTIDEASEGIVDHSVVEELRSLMKEEKFQRSLQKFIGDLTTMRHDFERFCRSGENEEALKLAHSLAGSSGMMGAVALSEVFRHLQDLAHDGDTESILELLDDVDDLAHETVSILEVTAGQETRPAASGSI</sequence>
<keyword evidence="8 16" id="KW-0812">Transmembrane</keyword>
<dbReference type="NCBIfam" id="TIGR00229">
    <property type="entry name" value="sensory_box"/>
    <property type="match status" value="1"/>
</dbReference>
<keyword evidence="7" id="KW-0808">Transferase</keyword>
<keyword evidence="11 16" id="KW-1133">Transmembrane helix</keyword>
<keyword evidence="13 16" id="KW-0472">Membrane</keyword>
<dbReference type="Proteomes" id="UP000281094">
    <property type="component" value="Unassembled WGS sequence"/>
</dbReference>
<dbReference type="PROSITE" id="PS50110">
    <property type="entry name" value="RESPONSE_REGULATORY"/>
    <property type="match status" value="1"/>
</dbReference>
<dbReference type="Pfam" id="PF01627">
    <property type="entry name" value="Hpt"/>
    <property type="match status" value="1"/>
</dbReference>
<evidence type="ECO:0000256" key="5">
    <source>
        <dbReference type="ARBA" id="ARBA00022519"/>
    </source>
</evidence>
<evidence type="ECO:0000256" key="9">
    <source>
        <dbReference type="ARBA" id="ARBA00022777"/>
    </source>
</evidence>
<dbReference type="EC" id="2.7.13.3" evidence="3"/>
<evidence type="ECO:0000256" key="6">
    <source>
        <dbReference type="ARBA" id="ARBA00022553"/>
    </source>
</evidence>
<evidence type="ECO:0000259" key="19">
    <source>
        <dbReference type="PROSITE" id="PS50112"/>
    </source>
</evidence>
<dbReference type="RefSeq" id="WP_121645835.1">
    <property type="nucleotide sequence ID" value="NZ_RCWN01000001.1"/>
</dbReference>
<dbReference type="SUPFAM" id="SSF55785">
    <property type="entry name" value="PYP-like sensor domain (PAS domain)"/>
    <property type="match status" value="1"/>
</dbReference>
<dbReference type="CDD" id="cd16922">
    <property type="entry name" value="HATPase_EvgS-ArcB-TorS-like"/>
    <property type="match status" value="1"/>
</dbReference>
<evidence type="ECO:0000256" key="10">
    <source>
        <dbReference type="ARBA" id="ARBA00022840"/>
    </source>
</evidence>
<dbReference type="InterPro" id="IPR001789">
    <property type="entry name" value="Sig_transdc_resp-reg_receiver"/>
</dbReference>
<comment type="catalytic activity">
    <reaction evidence="1">
        <text>ATP + protein L-histidine = ADP + protein N-phospho-L-histidine.</text>
        <dbReference type="EC" id="2.7.13.3"/>
    </reaction>
</comment>
<keyword evidence="4" id="KW-1003">Cell membrane</keyword>
<dbReference type="PROSITE" id="PS50112">
    <property type="entry name" value="PAS"/>
    <property type="match status" value="1"/>
</dbReference>
<dbReference type="InterPro" id="IPR005467">
    <property type="entry name" value="His_kinase_dom"/>
</dbReference>
<keyword evidence="9" id="KW-0418">Kinase</keyword>
<keyword evidence="23" id="KW-1185">Reference proteome</keyword>
<evidence type="ECO:0000256" key="15">
    <source>
        <dbReference type="PROSITE-ProRule" id="PRU00169"/>
    </source>
</evidence>
<proteinExistence type="predicted"/>
<feature type="domain" description="PAC" evidence="20">
    <location>
        <begin position="296"/>
        <end position="347"/>
    </location>
</feature>
<dbReference type="PROSITE" id="PS50109">
    <property type="entry name" value="HIS_KIN"/>
    <property type="match status" value="1"/>
</dbReference>
<evidence type="ECO:0000256" key="4">
    <source>
        <dbReference type="ARBA" id="ARBA00022475"/>
    </source>
</evidence>
<dbReference type="InterPro" id="IPR003594">
    <property type="entry name" value="HATPase_dom"/>
</dbReference>
<comment type="subcellular location">
    <subcellularLocation>
        <location evidence="2">Cell inner membrane</location>
        <topology evidence="2">Multi-pass membrane protein</topology>
    </subcellularLocation>
</comment>
<dbReference type="InterPro" id="IPR036097">
    <property type="entry name" value="HisK_dim/P_sf"/>
</dbReference>
<organism evidence="22 23">
    <name type="scientific">Notoacmeibacter ruber</name>
    <dbReference type="NCBI Taxonomy" id="2670375"/>
    <lineage>
        <taxon>Bacteria</taxon>
        <taxon>Pseudomonadati</taxon>
        <taxon>Pseudomonadota</taxon>
        <taxon>Alphaproteobacteria</taxon>
        <taxon>Hyphomicrobiales</taxon>
        <taxon>Notoacmeibacteraceae</taxon>
        <taxon>Notoacmeibacter</taxon>
    </lineage>
</organism>
<evidence type="ECO:0000313" key="22">
    <source>
        <dbReference type="EMBL" id="RLQ88867.1"/>
    </source>
</evidence>
<keyword evidence="5" id="KW-0997">Cell inner membrane</keyword>
<dbReference type="PANTHER" id="PTHR43047">
    <property type="entry name" value="TWO-COMPONENT HISTIDINE PROTEIN KINASE"/>
    <property type="match status" value="1"/>
</dbReference>
<dbReference type="SMART" id="SM00091">
    <property type="entry name" value="PAS"/>
    <property type="match status" value="1"/>
</dbReference>
<dbReference type="InterPro" id="IPR008207">
    <property type="entry name" value="Sig_transdc_His_kin_Hpt_dom"/>
</dbReference>
<dbReference type="CDD" id="cd17546">
    <property type="entry name" value="REC_hyHK_CKI1_RcsC-like"/>
    <property type="match status" value="1"/>
</dbReference>
<evidence type="ECO:0000259" key="17">
    <source>
        <dbReference type="PROSITE" id="PS50109"/>
    </source>
</evidence>
<feature type="modified residue" description="Phosphohistidine" evidence="14">
    <location>
        <position position="798"/>
    </location>
</feature>
<protein>
    <recommendedName>
        <fullName evidence="3">histidine kinase</fullName>
        <ecNumber evidence="3">2.7.13.3</ecNumber>
    </recommendedName>
</protein>
<feature type="modified residue" description="4-aspartylphosphate" evidence="15">
    <location>
        <position position="660"/>
    </location>
</feature>
<dbReference type="InterPro" id="IPR035965">
    <property type="entry name" value="PAS-like_dom_sf"/>
</dbReference>
<evidence type="ECO:0000313" key="23">
    <source>
        <dbReference type="Proteomes" id="UP000281094"/>
    </source>
</evidence>
<dbReference type="FunFam" id="3.30.565.10:FF:000010">
    <property type="entry name" value="Sensor histidine kinase RcsC"/>
    <property type="match status" value="1"/>
</dbReference>
<accession>A0A3L7JDM4</accession>
<feature type="domain" description="Histidine kinase" evidence="17">
    <location>
        <begin position="365"/>
        <end position="585"/>
    </location>
</feature>
<evidence type="ECO:0000256" key="1">
    <source>
        <dbReference type="ARBA" id="ARBA00000085"/>
    </source>
</evidence>
<dbReference type="PANTHER" id="PTHR43047:SF64">
    <property type="entry name" value="HISTIDINE KINASE CONTAINING CHEY-HOMOLOGOUS RECEIVER DOMAIN AND PAS DOMAIN-RELATED"/>
    <property type="match status" value="1"/>
</dbReference>
<dbReference type="Gene3D" id="3.30.450.20">
    <property type="entry name" value="PAS domain"/>
    <property type="match status" value="1"/>
</dbReference>
<dbReference type="GO" id="GO:0005886">
    <property type="term" value="C:plasma membrane"/>
    <property type="evidence" value="ECO:0007669"/>
    <property type="project" value="UniProtKB-SubCell"/>
</dbReference>
<feature type="transmembrane region" description="Helical" evidence="16">
    <location>
        <begin position="12"/>
        <end position="32"/>
    </location>
</feature>
<dbReference type="Gene3D" id="3.30.565.10">
    <property type="entry name" value="Histidine kinase-like ATPase, C-terminal domain"/>
    <property type="match status" value="1"/>
</dbReference>
<dbReference type="InterPro" id="IPR011006">
    <property type="entry name" value="CheY-like_superfamily"/>
</dbReference>
<dbReference type="CDD" id="cd00082">
    <property type="entry name" value="HisKA"/>
    <property type="match status" value="1"/>
</dbReference>
<dbReference type="Pfam" id="PF02518">
    <property type="entry name" value="HATPase_c"/>
    <property type="match status" value="1"/>
</dbReference>
<dbReference type="EMBL" id="RCWN01000001">
    <property type="protein sequence ID" value="RLQ88867.1"/>
    <property type="molecule type" value="Genomic_DNA"/>
</dbReference>
<dbReference type="Pfam" id="PF00072">
    <property type="entry name" value="Response_reg"/>
    <property type="match status" value="1"/>
</dbReference>
<dbReference type="SUPFAM" id="SSF47226">
    <property type="entry name" value="Histidine-containing phosphotransfer domain, HPT domain"/>
    <property type="match status" value="1"/>
</dbReference>
<reference evidence="22 23" key="1">
    <citation type="submission" date="2018-10" db="EMBL/GenBank/DDBJ databases">
        <title>Notoacmeibacter sp. M2BS9Y-3-1, whole genome shotgun sequence.</title>
        <authorList>
            <person name="Tuo L."/>
        </authorList>
    </citation>
    <scope>NUCLEOTIDE SEQUENCE [LARGE SCALE GENOMIC DNA]</scope>
    <source>
        <strain evidence="22 23">M2BS9Y-3-1</strain>
    </source>
</reference>
<dbReference type="InterPro" id="IPR003661">
    <property type="entry name" value="HisK_dim/P_dom"/>
</dbReference>
<keyword evidence="10" id="KW-0547">Nucleotide-binding</keyword>
<feature type="domain" description="PAS" evidence="19">
    <location>
        <begin position="217"/>
        <end position="288"/>
    </location>
</feature>
<evidence type="ECO:0000256" key="14">
    <source>
        <dbReference type="PROSITE-ProRule" id="PRU00110"/>
    </source>
</evidence>
<dbReference type="InterPro" id="IPR036890">
    <property type="entry name" value="HATPase_C_sf"/>
</dbReference>
<evidence type="ECO:0000256" key="2">
    <source>
        <dbReference type="ARBA" id="ARBA00004429"/>
    </source>
</evidence>
<keyword evidence="6 15" id="KW-0597">Phosphoprotein</keyword>
<gene>
    <name evidence="22" type="ORF">D8780_12180</name>
</gene>
<dbReference type="InterPro" id="IPR004358">
    <property type="entry name" value="Sig_transdc_His_kin-like_C"/>
</dbReference>
<feature type="transmembrane region" description="Helical" evidence="16">
    <location>
        <begin position="177"/>
        <end position="202"/>
    </location>
</feature>
<dbReference type="Gene3D" id="1.10.287.130">
    <property type="match status" value="1"/>
</dbReference>
<dbReference type="Gene3D" id="1.20.120.160">
    <property type="entry name" value="HPT domain"/>
    <property type="match status" value="1"/>
</dbReference>
<evidence type="ECO:0000259" key="20">
    <source>
        <dbReference type="PROSITE" id="PS50113"/>
    </source>
</evidence>
<dbReference type="GO" id="GO:0000155">
    <property type="term" value="F:phosphorelay sensor kinase activity"/>
    <property type="evidence" value="ECO:0007669"/>
    <property type="project" value="InterPro"/>
</dbReference>
<dbReference type="PRINTS" id="PR00344">
    <property type="entry name" value="BCTRLSENSOR"/>
</dbReference>
<dbReference type="InterPro" id="IPR000700">
    <property type="entry name" value="PAS-assoc_C"/>
</dbReference>
<evidence type="ECO:0000259" key="21">
    <source>
        <dbReference type="PROSITE" id="PS50894"/>
    </source>
</evidence>